<keyword evidence="10" id="KW-0539">Nucleus</keyword>
<proteinExistence type="inferred from homology"/>
<evidence type="ECO:0000313" key="14">
    <source>
        <dbReference type="Proteomes" id="UP000515154"/>
    </source>
</evidence>
<dbReference type="Gene3D" id="3.40.50.10810">
    <property type="entry name" value="Tandem AAA-ATPase domain"/>
    <property type="match status" value="1"/>
</dbReference>
<feature type="region of interest" description="Disordered" evidence="11">
    <location>
        <begin position="1"/>
        <end position="153"/>
    </location>
</feature>
<dbReference type="Gene3D" id="1.10.150.320">
    <property type="entry name" value="Photosystem II 12 kDa extrinsic protein"/>
    <property type="match status" value="1"/>
</dbReference>
<accession>A0A6P7TH63</accession>
<dbReference type="InterPro" id="IPR027417">
    <property type="entry name" value="P-loop_NTPase"/>
</dbReference>
<dbReference type="KEGG" id="osn:115223208"/>
<reference evidence="15" key="1">
    <citation type="submission" date="2025-08" db="UniProtKB">
        <authorList>
            <consortium name="RefSeq"/>
        </authorList>
    </citation>
    <scope>IDENTIFICATION</scope>
</reference>
<feature type="domain" description="Helicase ATP-binding" evidence="12">
    <location>
        <begin position="457"/>
        <end position="625"/>
    </location>
</feature>
<dbReference type="Proteomes" id="UP000515154">
    <property type="component" value="Linkage group LG22"/>
</dbReference>
<dbReference type="InterPro" id="IPR010994">
    <property type="entry name" value="RuvA_2-like"/>
</dbReference>
<dbReference type="GO" id="GO:0006325">
    <property type="term" value="P:chromatin organization"/>
    <property type="evidence" value="ECO:0007669"/>
    <property type="project" value="UniProtKB-KW"/>
</dbReference>
<dbReference type="InterPro" id="IPR001650">
    <property type="entry name" value="Helicase_C-like"/>
</dbReference>
<dbReference type="AlphaFoldDB" id="A0A6P7TH63"/>
<dbReference type="GO" id="GO:0005634">
    <property type="term" value="C:nucleus"/>
    <property type="evidence" value="ECO:0007669"/>
    <property type="project" value="UniProtKB-SubCell"/>
</dbReference>
<evidence type="ECO:0000256" key="11">
    <source>
        <dbReference type="SAM" id="MobiDB-lite"/>
    </source>
</evidence>
<feature type="domain" description="Helicase C-terminal" evidence="13">
    <location>
        <begin position="809"/>
        <end position="969"/>
    </location>
</feature>
<evidence type="ECO:0000256" key="9">
    <source>
        <dbReference type="ARBA" id="ARBA00023125"/>
    </source>
</evidence>
<dbReference type="SUPFAM" id="SSF47781">
    <property type="entry name" value="RuvA domain 2-like"/>
    <property type="match status" value="1"/>
</dbReference>
<evidence type="ECO:0000256" key="5">
    <source>
        <dbReference type="ARBA" id="ARBA00022801"/>
    </source>
</evidence>
<dbReference type="PROSITE" id="PS51192">
    <property type="entry name" value="HELICASE_ATP_BIND_1"/>
    <property type="match status" value="1"/>
</dbReference>
<dbReference type="SMART" id="SM00487">
    <property type="entry name" value="DEXDc"/>
    <property type="match status" value="1"/>
</dbReference>
<comment type="subcellular location">
    <subcellularLocation>
        <location evidence="1">Nucleus</location>
    </subcellularLocation>
</comment>
<keyword evidence="9" id="KW-0238">DNA-binding</keyword>
<evidence type="ECO:0000256" key="1">
    <source>
        <dbReference type="ARBA" id="ARBA00004123"/>
    </source>
</evidence>
<dbReference type="Pfam" id="PF00176">
    <property type="entry name" value="SNF2-rel_dom"/>
    <property type="match status" value="1"/>
</dbReference>
<dbReference type="SUPFAM" id="SSF52540">
    <property type="entry name" value="P-loop containing nucleoside triphosphate hydrolases"/>
    <property type="match status" value="2"/>
</dbReference>
<keyword evidence="4" id="KW-0547">Nucleotide-binding</keyword>
<feature type="compositionally biased region" description="Basic residues" evidence="11">
    <location>
        <begin position="106"/>
        <end position="123"/>
    </location>
</feature>
<keyword evidence="5" id="KW-0378">Hydrolase</keyword>
<dbReference type="Pfam" id="PF00271">
    <property type="entry name" value="Helicase_C"/>
    <property type="match status" value="1"/>
</dbReference>
<dbReference type="GO" id="GO:0005524">
    <property type="term" value="F:ATP binding"/>
    <property type="evidence" value="ECO:0007669"/>
    <property type="project" value="UniProtKB-KW"/>
</dbReference>
<keyword evidence="6" id="KW-0347">Helicase</keyword>
<keyword evidence="7" id="KW-0067">ATP-binding</keyword>
<keyword evidence="8" id="KW-0156">Chromatin regulator</keyword>
<feature type="region of interest" description="Disordered" evidence="11">
    <location>
        <begin position="281"/>
        <end position="308"/>
    </location>
</feature>
<feature type="compositionally biased region" description="Low complexity" evidence="11">
    <location>
        <begin position="217"/>
        <end position="227"/>
    </location>
</feature>
<dbReference type="FunFam" id="3.40.50.10810:FF:000014">
    <property type="entry name" value="SWI/SNF-related matrix-associated actin-dependent regulator of chromatin subfamily A containing DEAD/H box 1"/>
    <property type="match status" value="1"/>
</dbReference>
<evidence type="ECO:0000256" key="3">
    <source>
        <dbReference type="ARBA" id="ARBA00012551"/>
    </source>
</evidence>
<name>A0A6P7TH63_9MOLL</name>
<dbReference type="CDD" id="cd18793">
    <property type="entry name" value="SF2_C_SNF"/>
    <property type="match status" value="1"/>
</dbReference>
<dbReference type="SMART" id="SM00490">
    <property type="entry name" value="HELICc"/>
    <property type="match status" value="1"/>
</dbReference>
<dbReference type="GO" id="GO:0003678">
    <property type="term" value="F:DNA helicase activity"/>
    <property type="evidence" value="ECO:0007669"/>
    <property type="project" value="UniProtKB-EC"/>
</dbReference>
<dbReference type="PANTHER" id="PTHR10799">
    <property type="entry name" value="SNF2/RAD54 HELICASE FAMILY"/>
    <property type="match status" value="1"/>
</dbReference>
<evidence type="ECO:0000256" key="6">
    <source>
        <dbReference type="ARBA" id="ARBA00022806"/>
    </source>
</evidence>
<evidence type="ECO:0000259" key="13">
    <source>
        <dbReference type="PROSITE" id="PS51194"/>
    </source>
</evidence>
<evidence type="ECO:0000256" key="2">
    <source>
        <dbReference type="ARBA" id="ARBA00007025"/>
    </source>
</evidence>
<evidence type="ECO:0000313" key="15">
    <source>
        <dbReference type="RefSeq" id="XP_029649540.1"/>
    </source>
</evidence>
<sequence length="984" mass="113235">MASRNGKLSTLMQYQFTKTDKEKLTRNASDVNDDDAKYQSEDDQSSSETETSKSGKPSPVSDETGNEKTTNDADSLSDFMKDSDKESDWDSDEHQDWSGKKTNGYVRKKKRIKKPVKKRRFKRPVSDDNSDDDDDKGHYTTVPKAESNREKARVAELNTLVLLYPHKTRDELGEVLNNSKNLDDAINSMIAADPIKNKKRRKANDNGQQPLKRVKRPSSVDSSSSDLESQEPDMQTIEERIDFLSDAFTAFSREELKDLLRENKWCLEKTIVWLACGDKDKDDPKKKDSDMDEDIPDSESEGSSGDIDLDFEDYCVEKQSEQEIIQSFFNEAKIEELMAIPGCSEKKAEIIIKLRPFESYDSLIEKLDSTKSLTSRFVVGGKEVIHMREVVIRLMKKCEKISKEMGDLANYLVSATEMNEDVQSKSVKELQITQQPLILNENFLLKPYQLVGLNWLRILHSQEVNGILADEMGLGKTVQAIAFLAYLLEQGEEGPHVIIVPSSTIDNWMNEIQRWCPSINVLMYYGSQEDRQNARHHLKYDDHNVNVVLTTYNMATGCLEDRVLFKKTQFHYAVFDEGHMLKNMSSLRYQNLMKIQAERRLLLTGTPLQNNLLELISLLCFVMPDMFVGKTEQLKRTFTLITKSQDDKRSNYEMERIAHAKKILRPFMLRRLKSQVLKQMPPKVEEVLYCQMIPDQQEQYENMINQFTKEVDNADGNTRQCMLMQLRKLANHPLLQRRHFNNSLLRSMSTAIAKEPSHRDRNALPSVIYQDMEVMSDFELHKLCLLYKKHLGHYALNPSVILDSGKFRKMDELLPDFREVGDRVLIFSQFTMVLDILEEYLKLKEDMKYLRLDGQTPVQERQGLINKFNEDPEIFIFLLSTRAGGLGINLTSANAVIIHDIDFNPYNDKQAEDRCHRMGQTKAVKICRLLSKNTVEEAMFRCAQKKLSLEKDVTSSSVQNCNTDEPEVDVASILKEVLASATKK</sequence>
<feature type="compositionally biased region" description="Polar residues" evidence="11">
    <location>
        <begin position="1"/>
        <end position="17"/>
    </location>
</feature>
<dbReference type="GO" id="GO:0005694">
    <property type="term" value="C:chromosome"/>
    <property type="evidence" value="ECO:0007669"/>
    <property type="project" value="UniProtKB-ARBA"/>
</dbReference>
<organism evidence="14 15">
    <name type="scientific">Octopus sinensis</name>
    <name type="common">East Asian common octopus</name>
    <dbReference type="NCBI Taxonomy" id="2607531"/>
    <lineage>
        <taxon>Eukaryota</taxon>
        <taxon>Metazoa</taxon>
        <taxon>Spiralia</taxon>
        <taxon>Lophotrochozoa</taxon>
        <taxon>Mollusca</taxon>
        <taxon>Cephalopoda</taxon>
        <taxon>Coleoidea</taxon>
        <taxon>Octopodiformes</taxon>
        <taxon>Octopoda</taxon>
        <taxon>Incirrata</taxon>
        <taxon>Octopodidae</taxon>
        <taxon>Octopus</taxon>
    </lineage>
</organism>
<dbReference type="PROSITE" id="PS51194">
    <property type="entry name" value="HELICASE_CTER"/>
    <property type="match status" value="1"/>
</dbReference>
<dbReference type="GO" id="GO:0016787">
    <property type="term" value="F:hydrolase activity"/>
    <property type="evidence" value="ECO:0007669"/>
    <property type="project" value="UniProtKB-KW"/>
</dbReference>
<dbReference type="RefSeq" id="XP_029649540.1">
    <property type="nucleotide sequence ID" value="XM_029793680.2"/>
</dbReference>
<evidence type="ECO:0000256" key="4">
    <source>
        <dbReference type="ARBA" id="ARBA00022741"/>
    </source>
</evidence>
<dbReference type="InterPro" id="IPR014001">
    <property type="entry name" value="Helicase_ATP-bd"/>
</dbReference>
<feature type="region of interest" description="Disordered" evidence="11">
    <location>
        <begin position="193"/>
        <end position="234"/>
    </location>
</feature>
<dbReference type="InterPro" id="IPR049730">
    <property type="entry name" value="SNF2/RAD54-like_C"/>
</dbReference>
<dbReference type="CDD" id="cd17998">
    <property type="entry name" value="DEXHc_SMARCAD1"/>
    <property type="match status" value="1"/>
</dbReference>
<evidence type="ECO:0000256" key="7">
    <source>
        <dbReference type="ARBA" id="ARBA00022840"/>
    </source>
</evidence>
<dbReference type="InterPro" id="IPR038718">
    <property type="entry name" value="SNF2-like_sf"/>
</dbReference>
<dbReference type="GO" id="GO:0003677">
    <property type="term" value="F:DNA binding"/>
    <property type="evidence" value="ECO:0007669"/>
    <property type="project" value="UniProtKB-KW"/>
</dbReference>
<dbReference type="EC" id="3.6.4.12" evidence="3"/>
<feature type="compositionally biased region" description="Basic and acidic residues" evidence="11">
    <location>
        <begin position="79"/>
        <end position="99"/>
    </location>
</feature>
<dbReference type="Gene3D" id="3.40.50.300">
    <property type="entry name" value="P-loop containing nucleotide triphosphate hydrolases"/>
    <property type="match status" value="1"/>
</dbReference>
<evidence type="ECO:0000259" key="12">
    <source>
        <dbReference type="PROSITE" id="PS51192"/>
    </source>
</evidence>
<comment type="similarity">
    <text evidence="2">Belongs to the SNF2/RAD54 helicase family.</text>
</comment>
<gene>
    <name evidence="15" type="primary">LOC115223208</name>
</gene>
<evidence type="ECO:0000256" key="8">
    <source>
        <dbReference type="ARBA" id="ARBA00022853"/>
    </source>
</evidence>
<protein>
    <recommendedName>
        <fullName evidence="3">DNA helicase</fullName>
        <ecNumber evidence="3">3.6.4.12</ecNumber>
    </recommendedName>
</protein>
<evidence type="ECO:0000256" key="10">
    <source>
        <dbReference type="ARBA" id="ARBA00023242"/>
    </source>
</evidence>
<keyword evidence="14" id="KW-1185">Reference proteome</keyword>
<feature type="compositionally biased region" description="Acidic residues" evidence="11">
    <location>
        <begin position="290"/>
        <end position="300"/>
    </location>
</feature>
<dbReference type="InterPro" id="IPR000330">
    <property type="entry name" value="SNF2_N"/>
</dbReference>